<dbReference type="OrthoDB" id="9807890at2"/>
<dbReference type="RefSeq" id="WP_012675482.1">
    <property type="nucleotide sequence ID" value="NC_012440.1"/>
</dbReference>
<feature type="domain" description="Calcineurin-like phosphoesterase" evidence="1">
    <location>
        <begin position="12"/>
        <end position="201"/>
    </location>
</feature>
<dbReference type="PANTHER" id="PTHR42850">
    <property type="entry name" value="METALLOPHOSPHOESTERASE"/>
    <property type="match status" value="1"/>
</dbReference>
<gene>
    <name evidence="2" type="ordered locus">PERMA_0935</name>
</gene>
<sequence length="245" mass="28346">MGSFLRIKIDSPYAVIGDIHGCVKEFEKLVSIIRKEYGEDCLIISAGDTVDRGDYNIETIELCMSMYEEGNFLEVQSNHNHKFVRWLKGEYVKISYGMQKTVEQFDKLPESKKEELKERYISYYSECPLYLIINDNTVVAHAGIKDEMIGKTGKKIKSFVLYGETTGRVTEEGFPERIDWTKNRILKPDSPKIVYGHVVFEEPYINNLCYGIDTGCVLGNKLTAYIPDEERFIFQKAEKVYFSFK</sequence>
<dbReference type="Proteomes" id="UP000001366">
    <property type="component" value="Chromosome"/>
</dbReference>
<dbReference type="AlphaFoldDB" id="C0QPX7"/>
<protein>
    <submittedName>
        <fullName evidence="2">Bis(5'-nucleosyl)-tetraphosphatase PrpE [asymmetrical] (Ap4A hydrolase) (Diadenosine 5',5'''-P1,P4-tetraphosphateasymmetrical hydrolase) (Diadenosine tetraphosphatase)</fullName>
        <ecNumber evidence="2">3.6.1.17</ecNumber>
    </submittedName>
</protein>
<dbReference type="PaxDb" id="123214-PERMA_0935"/>
<dbReference type="EC" id="3.6.1.17" evidence="2"/>
<dbReference type="Gene3D" id="3.60.21.10">
    <property type="match status" value="1"/>
</dbReference>
<dbReference type="HOGENOM" id="CLU_023125_3_0_0"/>
<keyword evidence="2" id="KW-0378">Hydrolase</keyword>
<keyword evidence="3" id="KW-1185">Reference proteome</keyword>
<dbReference type="PANTHER" id="PTHR42850:SF7">
    <property type="entry name" value="BIS(5'-NUCLEOSYL)-TETRAPHOSPHATASE PRPE [ASYMMETRICAL]"/>
    <property type="match status" value="1"/>
</dbReference>
<accession>C0QPX7</accession>
<evidence type="ECO:0000313" key="3">
    <source>
        <dbReference type="Proteomes" id="UP000001366"/>
    </source>
</evidence>
<dbReference type="GO" id="GO:0004081">
    <property type="term" value="F:bis(5'-nucleosyl)-tetraphosphatase (asymmetrical) activity"/>
    <property type="evidence" value="ECO:0007669"/>
    <property type="project" value="UniProtKB-EC"/>
</dbReference>
<dbReference type="SUPFAM" id="SSF56300">
    <property type="entry name" value="Metallo-dependent phosphatases"/>
    <property type="match status" value="1"/>
</dbReference>
<dbReference type="GO" id="GO:0016791">
    <property type="term" value="F:phosphatase activity"/>
    <property type="evidence" value="ECO:0007669"/>
    <property type="project" value="TreeGrafter"/>
</dbReference>
<dbReference type="EMBL" id="CP001230">
    <property type="protein sequence ID" value="ACO03243.1"/>
    <property type="molecule type" value="Genomic_DNA"/>
</dbReference>
<dbReference type="GO" id="GO:0005737">
    <property type="term" value="C:cytoplasm"/>
    <property type="evidence" value="ECO:0007669"/>
    <property type="project" value="TreeGrafter"/>
</dbReference>
<name>C0QPX7_PERMH</name>
<evidence type="ECO:0000259" key="1">
    <source>
        <dbReference type="Pfam" id="PF00149"/>
    </source>
</evidence>
<organism evidence="2 3">
    <name type="scientific">Persephonella marina (strain DSM 14350 / EX-H1)</name>
    <dbReference type="NCBI Taxonomy" id="123214"/>
    <lineage>
        <taxon>Bacteria</taxon>
        <taxon>Pseudomonadati</taxon>
        <taxon>Aquificota</taxon>
        <taxon>Aquificia</taxon>
        <taxon>Aquificales</taxon>
        <taxon>Hydrogenothermaceae</taxon>
        <taxon>Persephonella</taxon>
    </lineage>
</organism>
<reference evidence="2 3" key="1">
    <citation type="journal article" date="2009" name="J. Bacteriol.">
        <title>Complete and draft genome sequences of six members of the Aquificales.</title>
        <authorList>
            <person name="Reysenbach A.L."/>
            <person name="Hamamura N."/>
            <person name="Podar M."/>
            <person name="Griffiths E."/>
            <person name="Ferreira S."/>
            <person name="Hochstein R."/>
            <person name="Heidelberg J."/>
            <person name="Johnson J."/>
            <person name="Mead D."/>
            <person name="Pohorille A."/>
            <person name="Sarmiento M."/>
            <person name="Schweighofer K."/>
            <person name="Seshadri R."/>
            <person name="Voytek M.A."/>
        </authorList>
    </citation>
    <scope>NUCLEOTIDE SEQUENCE [LARGE SCALE GENOMIC DNA]</scope>
    <source>
        <strain evidence="3">DSM 14350 / EX-H1</strain>
    </source>
</reference>
<dbReference type="KEGG" id="pmx:PERMA_0935"/>
<dbReference type="InterPro" id="IPR050126">
    <property type="entry name" value="Ap4A_hydrolase"/>
</dbReference>
<dbReference type="InterPro" id="IPR006186">
    <property type="entry name" value="Ser/Thr-sp_prot-phosphatase"/>
</dbReference>
<proteinExistence type="predicted"/>
<dbReference type="STRING" id="123214.PERMA_0935"/>
<dbReference type="PRINTS" id="PR00114">
    <property type="entry name" value="STPHPHTASE"/>
</dbReference>
<dbReference type="Pfam" id="PF00149">
    <property type="entry name" value="Metallophos"/>
    <property type="match status" value="1"/>
</dbReference>
<dbReference type="InterPro" id="IPR004843">
    <property type="entry name" value="Calcineurin-like_PHP"/>
</dbReference>
<evidence type="ECO:0000313" key="2">
    <source>
        <dbReference type="EMBL" id="ACO03243.1"/>
    </source>
</evidence>
<dbReference type="eggNOG" id="COG0639">
    <property type="taxonomic scope" value="Bacteria"/>
</dbReference>
<dbReference type="InterPro" id="IPR029052">
    <property type="entry name" value="Metallo-depent_PP-like"/>
</dbReference>